<evidence type="ECO:0000313" key="3">
    <source>
        <dbReference type="Proteomes" id="UP000000628"/>
    </source>
</evidence>
<organism evidence="2 3">
    <name type="scientific">Jonesia denitrificans (strain ATCC 14870 / DSM 20603 / BCRC 15368 / CIP 55.134 / JCM 11481 / NBRC 15587 / NCTC 10816 / Prevot 55134)</name>
    <name type="common">Listeria denitrificans</name>
    <dbReference type="NCBI Taxonomy" id="471856"/>
    <lineage>
        <taxon>Bacteria</taxon>
        <taxon>Bacillati</taxon>
        <taxon>Actinomycetota</taxon>
        <taxon>Actinomycetes</taxon>
        <taxon>Micrococcales</taxon>
        <taxon>Jonesiaceae</taxon>
        <taxon>Jonesia</taxon>
    </lineage>
</organism>
<evidence type="ECO:0000259" key="1">
    <source>
        <dbReference type="Pfam" id="PF09250"/>
    </source>
</evidence>
<dbReference type="Pfam" id="PF09250">
    <property type="entry name" value="Prim-Pol"/>
    <property type="match status" value="1"/>
</dbReference>
<dbReference type="OrthoDB" id="3187422at2"/>
<feature type="domain" description="DNA primase/polymerase bifunctional N-terminal" evidence="1">
    <location>
        <begin position="52"/>
        <end position="170"/>
    </location>
</feature>
<protein>
    <recommendedName>
        <fullName evidence="1">DNA primase/polymerase bifunctional N-terminal domain-containing protein</fullName>
    </recommendedName>
</protein>
<dbReference type="Proteomes" id="UP000000628">
    <property type="component" value="Chromosome"/>
</dbReference>
<dbReference type="EMBL" id="CP001706">
    <property type="protein sequence ID" value="ACV09800.1"/>
    <property type="molecule type" value="Genomic_DNA"/>
</dbReference>
<dbReference type="eggNOG" id="COG4983">
    <property type="taxonomic scope" value="Bacteria"/>
</dbReference>
<evidence type="ECO:0000313" key="2">
    <source>
        <dbReference type="EMBL" id="ACV09800.1"/>
    </source>
</evidence>
<accession>C7R1G5</accession>
<dbReference type="RefSeq" id="WP_015772428.1">
    <property type="nucleotide sequence ID" value="NC_013174.1"/>
</dbReference>
<dbReference type="KEGG" id="jde:Jden_2163"/>
<sequence>MSKACESCGKRIELAGTGRPKRFCGQTCRKRASRAPKTGLPVELTSRARWVRRQGKRPLTAKGWFASVTDPRTWATHDEVKASTKGDGIGFVLGDGVGCIDLDHCIVNGELQGWARDILDRCPPTFVEVSQSGTGLHIFGLLREGKGRGQRGGDGVEFYSTGRYIAVTGDAFEKSVLRLGDLTEVVSTL</sequence>
<dbReference type="InterPro" id="IPR015330">
    <property type="entry name" value="DNA_primase/pol_bifunc_N"/>
</dbReference>
<dbReference type="STRING" id="471856.Jden_2163"/>
<name>C7R1G5_JONDD</name>
<dbReference type="AlphaFoldDB" id="C7R1G5"/>
<reference evidence="2 3" key="1">
    <citation type="journal article" date="2009" name="Stand. Genomic Sci.">
        <title>Complete genome sequence of Jonesia denitrificans type strain (Prevot 55134).</title>
        <authorList>
            <person name="Pukall R."/>
            <person name="Gehrich-Schroter G."/>
            <person name="Lapidus A."/>
            <person name="Nolan M."/>
            <person name="Glavina Del Rio T."/>
            <person name="Lucas S."/>
            <person name="Chen F."/>
            <person name="Tice H."/>
            <person name="Pitluck S."/>
            <person name="Cheng J.F."/>
            <person name="Copeland A."/>
            <person name="Saunders E."/>
            <person name="Brettin T."/>
            <person name="Detter J.C."/>
            <person name="Bruce D."/>
            <person name="Goodwin L."/>
            <person name="Pati A."/>
            <person name="Ivanova N."/>
            <person name="Mavromatis K."/>
            <person name="Ovchinnikova G."/>
            <person name="Chen A."/>
            <person name="Palaniappan K."/>
            <person name="Land M."/>
            <person name="Hauser L."/>
            <person name="Chang Y.J."/>
            <person name="Jeffries C.D."/>
            <person name="Chain P."/>
            <person name="Goker M."/>
            <person name="Bristow J."/>
            <person name="Eisen J.A."/>
            <person name="Markowitz V."/>
            <person name="Hugenholtz P."/>
            <person name="Kyrpides N.C."/>
            <person name="Klenk H.P."/>
            <person name="Han C."/>
        </authorList>
    </citation>
    <scope>NUCLEOTIDE SEQUENCE [LARGE SCALE GENOMIC DNA]</scope>
    <source>
        <strain evidence="3">ATCC 14870 / DSM 20603 / BCRC 15368 / CIP 55.134 / JCM 11481 / NBRC 15587 / NCTC 10816 / Prevot 55134</strain>
    </source>
</reference>
<proteinExistence type="predicted"/>
<keyword evidence="3" id="KW-1185">Reference proteome</keyword>
<gene>
    <name evidence="2" type="ordered locus">Jden_2163</name>
</gene>
<dbReference type="HOGENOM" id="CLU_120984_0_0_11"/>